<feature type="region of interest" description="Disordered" evidence="11">
    <location>
        <begin position="1391"/>
        <end position="1451"/>
    </location>
</feature>
<proteinExistence type="predicted"/>
<evidence type="ECO:0000259" key="13">
    <source>
        <dbReference type="PROSITE" id="PS50016"/>
    </source>
</evidence>
<dbReference type="SMART" id="SM00249">
    <property type="entry name" value="PHD"/>
    <property type="match status" value="2"/>
</dbReference>
<feature type="region of interest" description="Disordered" evidence="11">
    <location>
        <begin position="1020"/>
        <end position="1053"/>
    </location>
</feature>
<evidence type="ECO:0000256" key="3">
    <source>
        <dbReference type="ARBA" id="ARBA00022737"/>
    </source>
</evidence>
<dbReference type="SUPFAM" id="SSF54160">
    <property type="entry name" value="Chromo domain-like"/>
    <property type="match status" value="2"/>
</dbReference>
<feature type="compositionally biased region" description="Basic and acidic residues" evidence="11">
    <location>
        <begin position="1020"/>
        <end position="1035"/>
    </location>
</feature>
<dbReference type="InterPro" id="IPR002219">
    <property type="entry name" value="PKC_DAG/PE"/>
</dbReference>
<dbReference type="InterPro" id="IPR019786">
    <property type="entry name" value="Zinc_finger_PHD-type_CS"/>
</dbReference>
<dbReference type="InterPro" id="IPR013083">
    <property type="entry name" value="Znf_RING/FYVE/PHD"/>
</dbReference>
<dbReference type="InterPro" id="IPR001650">
    <property type="entry name" value="Helicase_C-like"/>
</dbReference>
<dbReference type="Pfam" id="PF00271">
    <property type="entry name" value="Helicase_C"/>
    <property type="match status" value="1"/>
</dbReference>
<feature type="compositionally biased region" description="Basic and acidic residues" evidence="11">
    <location>
        <begin position="1653"/>
        <end position="1675"/>
    </location>
</feature>
<feature type="domain" description="Chromo" evidence="12">
    <location>
        <begin position="135"/>
        <end position="246"/>
    </location>
</feature>
<dbReference type="InterPro" id="IPR011011">
    <property type="entry name" value="Znf_FYVE_PHD"/>
</dbReference>
<evidence type="ECO:0000256" key="9">
    <source>
        <dbReference type="ARBA" id="ARBA00023242"/>
    </source>
</evidence>
<dbReference type="GO" id="GO:0140658">
    <property type="term" value="F:ATP-dependent chromatin remodeler activity"/>
    <property type="evidence" value="ECO:0007669"/>
    <property type="project" value="TreeGrafter"/>
</dbReference>
<sequence length="1818" mass="202959">MPRSVSSEEEDDWMYEEEEEEETAAEPQGEEGEEEDDDNEECEICHDIGELILCDYCPKALHAKCAGLVEAPHGNAIFTCHECGTDTCDICKSPEATVRCQYCRRAYHGECLHRVPAPEDIWLCPSCVKEAAEQNGVEKILATRPCRKMAPAEEARRLKDWTALAASEKSARNRASTSGATAQPARASALEAWGPPRVGEDEYLVRWTGKAYWHASWVSETSLASVNKAKLRKFQLRQATASAFKLPAEAAETEEEEVIEAAWCLADRILDEREDRSVDGLVRLKEYLVKWRGLEYEQSTWEMEGDLRKKGFGAVLDHFANQSQDWVRPLLSLEDPCQEAPDGEGEKNLSFLRAGPGGGRLAYKPLEAQPPCFKGGSWHDYQLIGINFLRNAWHAGNNVILADEMGLGKTIQTLGFLRCLAVEQRLARAGGSGGETEGKFLPFLVVCPLAVVDNWERECSVWCPDLDVVVYKGSQRSREMIQRYEARPIRATMGVEGNGSISRARKKRKLGDGRAQGGDGEPPGGEGGSEEGAGGDHVEEGEVKALGGKVRSKAVSQLSKHASAALKRRRCGNSEERRLDVKFHVMITSFEYAWKDAFFFKKLRWEAVVVDEGHRLKGGVTGRLYQALKEMRVGHRVLLTGTPLQNSIEELFNLLHFLEPGKFADVEIFKAEFASMDKEEQLAKLHDLIAPHMLRRLKKDVNLAIPEKHELIVRVELTPVQKNYYKLILAQNFELLRRKFKAASSIYNMIMQLKKVCNHPFLMQEEDLCYPVDQDYSARAQALLSSSGKLELLDRMLLKLKAGGHRVLLFSQMTTMLDLLEEHVMNRGWRYQRLDGSTRATERQARIDAFNRRSLKHGAKEGKEGEDYFIFLLSTRAGGLGINLTSADTVIIYDLDWNPHNDLQALARAHRIGQTRKVMVYRLITRDSVEERTLQLAKKKLLLEHVVVGEAGRGRNMTQEELDDVLKYGTEELFAEEEGEKARNGEEETECANAKKWGDGGTSKSSKRILWDEEAVDRLLDRDGEEDGRGERLESGTEAMVGEESGEERKTGKGLSGLFQSFKVARFASVEDVEAEAAAARAAAAAEAEGNEDKAEVLRREREAALLRDALPDNTEKSWVELLGSRQESFKAEEVARLGKGKRERREVVRPAGTYQGPLSEFLSGSDDGGEEEEEQGEEDYEYESDEKEEDAEYDVRSRRQSTAAATSQAGPARVLVPGFGESQRRAIRGYLMRFGLTKCGDFKSFYEGLSTHAAGRLAERSAEEVRHYLQCLLASGSPREGSVRALCAVESDLLQRVAVMGLIDEKVREFEAQDPESFFIDDGRQTAWCKACVITTKAFKLTWGRAQDLLLLELTIRHGYGRWTAFLQDEDFIASVPPRALVHLSHSPGPAPAISTGGMEEEGEHATRKVPAPEGVSEAEAHKETREGSAMNENSSRYEATTPEARRRAYTSGQERQLLAIIGKRMKLMSQALVIEKQRLQRKIRALARVQEHVSKLVSHENYGGKPFPPRELRALLERRRSVHCAIQELFDRLRQDPRLIGSTEVLVLEQRLDEHQGRLCALTQKNRDLLLKAENARSKMILGSSYLEDLNRQASELEAVTRSVQESMQNVTSGYLEMEGVLSKHYGPKTASRQSETTVLEATRGNCPRLAGKEESELKEKQKLRVPAQEEGKALSLKQGQGGNEGQSLPMVQQETVGSQPTQSTNALEHQVLPQHNEVPALKKLPPSSVAQDIPQSDPAKNIHGRLADEGMTVAAPKENSGNGANFCDDNSEKQAVDGRKMQGCEEVKANSSDCEAVDCGNGVAAKRHDIEEERP</sequence>
<dbReference type="SMART" id="SM00490">
    <property type="entry name" value="HELICc"/>
    <property type="match status" value="1"/>
</dbReference>
<dbReference type="GO" id="GO:0042393">
    <property type="term" value="F:histone binding"/>
    <property type="evidence" value="ECO:0007669"/>
    <property type="project" value="TreeGrafter"/>
</dbReference>
<evidence type="ECO:0000256" key="7">
    <source>
        <dbReference type="ARBA" id="ARBA00022833"/>
    </source>
</evidence>
<dbReference type="InterPro" id="IPR027417">
    <property type="entry name" value="P-loop_NTPase"/>
</dbReference>
<dbReference type="GO" id="GO:0005524">
    <property type="term" value="F:ATP binding"/>
    <property type="evidence" value="ECO:0007669"/>
    <property type="project" value="UniProtKB-KW"/>
</dbReference>
<dbReference type="Pfam" id="PF06465">
    <property type="entry name" value="DUF1087"/>
    <property type="match status" value="1"/>
</dbReference>
<keyword evidence="9" id="KW-0539">Nucleus</keyword>
<dbReference type="SUPFAM" id="SSF57903">
    <property type="entry name" value="FYVE/PHD zinc finger"/>
    <property type="match status" value="1"/>
</dbReference>
<feature type="region of interest" description="Disordered" evidence="11">
    <location>
        <begin position="976"/>
        <end position="1005"/>
    </location>
</feature>
<dbReference type="InterPro" id="IPR019787">
    <property type="entry name" value="Znf_PHD-finger"/>
</dbReference>
<dbReference type="PROSITE" id="PS50013">
    <property type="entry name" value="CHROMO_2"/>
    <property type="match status" value="2"/>
</dbReference>
<accession>A0A4D9DCH2</accession>
<dbReference type="Pfam" id="PF00176">
    <property type="entry name" value="SNF2-rel_dom"/>
    <property type="match status" value="1"/>
</dbReference>
<feature type="compositionally biased region" description="Acidic residues" evidence="11">
    <location>
        <begin position="1168"/>
        <end position="1193"/>
    </location>
</feature>
<dbReference type="InterPro" id="IPR001965">
    <property type="entry name" value="Znf_PHD"/>
</dbReference>
<protein>
    <submittedName>
        <fullName evidence="17">Uncharacterized protein</fullName>
    </submittedName>
</protein>
<dbReference type="InterPro" id="IPR014001">
    <property type="entry name" value="Helicase_ATP-bd"/>
</dbReference>
<evidence type="ECO:0000256" key="2">
    <source>
        <dbReference type="ARBA" id="ARBA00022723"/>
    </source>
</evidence>
<organism evidence="17 18">
    <name type="scientific">Nannochloropsis salina CCMP1776</name>
    <dbReference type="NCBI Taxonomy" id="1027361"/>
    <lineage>
        <taxon>Eukaryota</taxon>
        <taxon>Sar</taxon>
        <taxon>Stramenopiles</taxon>
        <taxon>Ochrophyta</taxon>
        <taxon>Eustigmatophyceae</taxon>
        <taxon>Eustigmatales</taxon>
        <taxon>Monodopsidaceae</taxon>
        <taxon>Microchloropsis</taxon>
        <taxon>Microchloropsis salina</taxon>
    </lineage>
</organism>
<feature type="compositionally biased region" description="Polar residues" evidence="11">
    <location>
        <begin position="1633"/>
        <end position="1642"/>
    </location>
</feature>
<dbReference type="EMBL" id="SDOX01000005">
    <property type="protein sequence ID" value="TFJ87793.1"/>
    <property type="molecule type" value="Genomic_DNA"/>
</dbReference>
<dbReference type="PROSITE" id="PS50016">
    <property type="entry name" value="ZF_PHD_2"/>
    <property type="match status" value="1"/>
</dbReference>
<feature type="compositionally biased region" description="Gly residues" evidence="11">
    <location>
        <begin position="514"/>
        <end position="532"/>
    </location>
</feature>
<dbReference type="GO" id="GO:0008270">
    <property type="term" value="F:zinc ion binding"/>
    <property type="evidence" value="ECO:0007669"/>
    <property type="project" value="UniProtKB-KW"/>
</dbReference>
<evidence type="ECO:0000313" key="18">
    <source>
        <dbReference type="Proteomes" id="UP000355283"/>
    </source>
</evidence>
<keyword evidence="4" id="KW-0547">Nucleotide-binding</keyword>
<dbReference type="Proteomes" id="UP000355283">
    <property type="component" value="Unassembled WGS sequence"/>
</dbReference>
<dbReference type="InterPro" id="IPR000953">
    <property type="entry name" value="Chromo/chromo_shadow_dom"/>
</dbReference>
<dbReference type="PROSITE" id="PS51194">
    <property type="entry name" value="HELICASE_CTER"/>
    <property type="match status" value="1"/>
</dbReference>
<dbReference type="InterPro" id="IPR009463">
    <property type="entry name" value="DUF1087"/>
</dbReference>
<feature type="compositionally biased region" description="Acidic residues" evidence="11">
    <location>
        <begin position="7"/>
        <end position="40"/>
    </location>
</feature>
<evidence type="ECO:0000256" key="6">
    <source>
        <dbReference type="ARBA" id="ARBA00022801"/>
    </source>
</evidence>
<feature type="domain" description="Chromo" evidence="12">
    <location>
        <begin position="264"/>
        <end position="331"/>
    </location>
</feature>
<evidence type="ECO:0000256" key="11">
    <source>
        <dbReference type="SAM" id="MobiDB-lite"/>
    </source>
</evidence>
<evidence type="ECO:0000259" key="14">
    <source>
        <dbReference type="PROSITE" id="PS50081"/>
    </source>
</evidence>
<dbReference type="OrthoDB" id="5857104at2759"/>
<evidence type="ECO:0000259" key="15">
    <source>
        <dbReference type="PROSITE" id="PS51192"/>
    </source>
</evidence>
<dbReference type="PANTHER" id="PTHR45623:SF17">
    <property type="entry name" value="CHROMODOMAIN-HELICASE-DNA-BINDING PROTEIN 3-RELATED"/>
    <property type="match status" value="1"/>
</dbReference>
<dbReference type="PROSITE" id="PS50081">
    <property type="entry name" value="ZF_DAG_PE_2"/>
    <property type="match status" value="1"/>
</dbReference>
<dbReference type="SUPFAM" id="SSF52540">
    <property type="entry name" value="P-loop containing nucleoside triphosphate hydrolases"/>
    <property type="match status" value="2"/>
</dbReference>
<feature type="domain" description="Helicase ATP-binding" evidence="15">
    <location>
        <begin position="390"/>
        <end position="661"/>
    </location>
</feature>
<keyword evidence="3" id="KW-0677">Repeat</keyword>
<keyword evidence="2" id="KW-0479">Metal-binding</keyword>
<dbReference type="Gene3D" id="2.40.50.40">
    <property type="match status" value="2"/>
</dbReference>
<dbReference type="Gene3D" id="1.10.10.60">
    <property type="entry name" value="Homeodomain-like"/>
    <property type="match status" value="1"/>
</dbReference>
<evidence type="ECO:0000256" key="8">
    <source>
        <dbReference type="ARBA" id="ARBA00022840"/>
    </source>
</evidence>
<evidence type="ECO:0000259" key="12">
    <source>
        <dbReference type="PROSITE" id="PS50013"/>
    </source>
</evidence>
<keyword evidence="8" id="KW-0067">ATP-binding</keyword>
<feature type="region of interest" description="Disordered" evidence="11">
    <location>
        <begin position="1134"/>
        <end position="1210"/>
    </location>
</feature>
<dbReference type="InterPro" id="IPR016197">
    <property type="entry name" value="Chromo-like_dom_sf"/>
</dbReference>
<feature type="region of interest" description="Disordered" evidence="11">
    <location>
        <begin position="1629"/>
        <end position="1690"/>
    </location>
</feature>
<dbReference type="Gene3D" id="3.40.50.10810">
    <property type="entry name" value="Tandem AAA-ATPase domain"/>
    <property type="match status" value="2"/>
</dbReference>
<dbReference type="Gene3D" id="3.30.40.10">
    <property type="entry name" value="Zinc/RING finger domain, C3HC4 (zinc finger)"/>
    <property type="match status" value="2"/>
</dbReference>
<feature type="region of interest" description="Disordered" evidence="11">
    <location>
        <begin position="495"/>
        <end position="536"/>
    </location>
</feature>
<evidence type="ECO:0000256" key="10">
    <source>
        <dbReference type="PROSITE-ProRule" id="PRU00146"/>
    </source>
</evidence>
<evidence type="ECO:0000256" key="4">
    <source>
        <dbReference type="ARBA" id="ARBA00022741"/>
    </source>
</evidence>
<dbReference type="CDD" id="cd18793">
    <property type="entry name" value="SF2_C_SNF"/>
    <property type="match status" value="1"/>
</dbReference>
<dbReference type="PANTHER" id="PTHR45623">
    <property type="entry name" value="CHROMODOMAIN-HELICASE-DNA-BINDING PROTEIN 3-RELATED-RELATED"/>
    <property type="match status" value="1"/>
</dbReference>
<dbReference type="InterPro" id="IPR038718">
    <property type="entry name" value="SNF2-like_sf"/>
</dbReference>
<dbReference type="GO" id="GO:0005634">
    <property type="term" value="C:nucleus"/>
    <property type="evidence" value="ECO:0007669"/>
    <property type="project" value="UniProtKB-SubCell"/>
</dbReference>
<dbReference type="GO" id="GO:0003677">
    <property type="term" value="F:DNA binding"/>
    <property type="evidence" value="ECO:0007669"/>
    <property type="project" value="TreeGrafter"/>
</dbReference>
<evidence type="ECO:0000313" key="17">
    <source>
        <dbReference type="EMBL" id="TFJ87793.1"/>
    </source>
</evidence>
<evidence type="ECO:0000256" key="5">
    <source>
        <dbReference type="ARBA" id="ARBA00022771"/>
    </source>
</evidence>
<dbReference type="InterPro" id="IPR000330">
    <property type="entry name" value="SNF2_N"/>
</dbReference>
<dbReference type="PROSITE" id="PS01359">
    <property type="entry name" value="ZF_PHD_1"/>
    <property type="match status" value="2"/>
</dbReference>
<feature type="domain" description="Helicase C-terminal" evidence="16">
    <location>
        <begin position="792"/>
        <end position="974"/>
    </location>
</feature>
<comment type="subcellular location">
    <subcellularLocation>
        <location evidence="1">Nucleus</location>
    </subcellularLocation>
</comment>
<dbReference type="Gene3D" id="3.40.50.300">
    <property type="entry name" value="P-loop containing nucleotide triphosphate hydrolases"/>
    <property type="match status" value="1"/>
</dbReference>
<feature type="domain" description="Phorbol-ester/DAG-type" evidence="14">
    <location>
        <begin position="72"/>
        <end position="124"/>
    </location>
</feature>
<reference evidence="17 18" key="1">
    <citation type="submission" date="2019-01" db="EMBL/GenBank/DDBJ databases">
        <title>Nuclear Genome Assembly of the Microalgal Biofuel strain Nannochloropsis salina CCMP1776.</title>
        <authorList>
            <person name="Hovde B."/>
        </authorList>
    </citation>
    <scope>NUCLEOTIDE SEQUENCE [LARGE SCALE GENOMIC DNA]</scope>
    <source>
        <strain evidence="17 18">CCMP1776</strain>
    </source>
</reference>
<dbReference type="GO" id="GO:0000785">
    <property type="term" value="C:chromatin"/>
    <property type="evidence" value="ECO:0007669"/>
    <property type="project" value="TreeGrafter"/>
</dbReference>
<dbReference type="GO" id="GO:0003682">
    <property type="term" value="F:chromatin binding"/>
    <property type="evidence" value="ECO:0007669"/>
    <property type="project" value="TreeGrafter"/>
</dbReference>
<evidence type="ECO:0000256" key="1">
    <source>
        <dbReference type="ARBA" id="ARBA00004123"/>
    </source>
</evidence>
<dbReference type="PROSITE" id="PS51192">
    <property type="entry name" value="HELICASE_ATP_BIND_1"/>
    <property type="match status" value="1"/>
</dbReference>
<keyword evidence="6" id="KW-0378">Hydrolase</keyword>
<dbReference type="SMART" id="SM00487">
    <property type="entry name" value="DEXDc"/>
    <property type="match status" value="1"/>
</dbReference>
<dbReference type="InterPro" id="IPR023780">
    <property type="entry name" value="Chromo_domain"/>
</dbReference>
<dbReference type="SMART" id="SM00298">
    <property type="entry name" value="CHROMO"/>
    <property type="match status" value="2"/>
</dbReference>
<dbReference type="GO" id="GO:0016887">
    <property type="term" value="F:ATP hydrolysis activity"/>
    <property type="evidence" value="ECO:0007669"/>
    <property type="project" value="TreeGrafter"/>
</dbReference>
<feature type="domain" description="PHD-type" evidence="13">
    <location>
        <begin position="85"/>
        <end position="130"/>
    </location>
</feature>
<dbReference type="CDD" id="cd15489">
    <property type="entry name" value="PHD_SF"/>
    <property type="match status" value="1"/>
</dbReference>
<feature type="region of interest" description="Disordered" evidence="11">
    <location>
        <begin position="1"/>
        <end position="40"/>
    </location>
</feature>
<keyword evidence="5 10" id="KW-0863">Zinc-finger</keyword>
<keyword evidence="18" id="KW-1185">Reference proteome</keyword>
<gene>
    <name evidence="17" type="ORF">NSK_001140</name>
</gene>
<feature type="compositionally biased region" description="Polar residues" evidence="11">
    <location>
        <begin position="1201"/>
        <end position="1210"/>
    </location>
</feature>
<keyword evidence="7" id="KW-0862">Zinc</keyword>
<comment type="caution">
    <text evidence="17">The sequence shown here is derived from an EMBL/GenBank/DDBJ whole genome shotgun (WGS) entry which is preliminary data.</text>
</comment>
<evidence type="ECO:0000259" key="16">
    <source>
        <dbReference type="PROSITE" id="PS51194"/>
    </source>
</evidence>
<dbReference type="Pfam" id="PF00385">
    <property type="entry name" value="Chromo"/>
    <property type="match status" value="1"/>
</dbReference>
<dbReference type="InterPro" id="IPR049730">
    <property type="entry name" value="SNF2/RAD54-like_C"/>
</dbReference>
<name>A0A4D9DCH2_9STRA</name>